<dbReference type="EMBL" id="UINC01211372">
    <property type="protein sequence ID" value="SVE35239.1"/>
    <property type="molecule type" value="Genomic_DNA"/>
</dbReference>
<keyword evidence="1" id="KW-0472">Membrane</keyword>
<evidence type="ECO:0000256" key="1">
    <source>
        <dbReference type="SAM" id="Phobius"/>
    </source>
</evidence>
<proteinExistence type="predicted"/>
<evidence type="ECO:0008006" key="3">
    <source>
        <dbReference type="Google" id="ProtNLM"/>
    </source>
</evidence>
<evidence type="ECO:0000313" key="2">
    <source>
        <dbReference type="EMBL" id="SVE35239.1"/>
    </source>
</evidence>
<feature type="non-terminal residue" evidence="2">
    <location>
        <position position="75"/>
    </location>
</feature>
<protein>
    <recommendedName>
        <fullName evidence="3">MotA/TolQ/ExbB proton channel domain-containing protein</fullName>
    </recommendedName>
</protein>
<keyword evidence="1" id="KW-0812">Transmembrane</keyword>
<gene>
    <name evidence="2" type="ORF">METZ01_LOCUS488093</name>
</gene>
<feature type="non-terminal residue" evidence="2">
    <location>
        <position position="1"/>
    </location>
</feature>
<organism evidence="2">
    <name type="scientific">marine metagenome</name>
    <dbReference type="NCBI Taxonomy" id="408172"/>
    <lineage>
        <taxon>unclassified sequences</taxon>
        <taxon>metagenomes</taxon>
        <taxon>ecological metagenomes</taxon>
    </lineage>
</organism>
<sequence length="75" mass="8443">VRTFYYYAFALLQMPGVDASEEGFGGGVFGLIERSSTLSKAVLVLLLLFSIASWAIILLKLRQFRRVENHTASFR</sequence>
<accession>A0A383CT56</accession>
<dbReference type="AlphaFoldDB" id="A0A383CT56"/>
<keyword evidence="1" id="KW-1133">Transmembrane helix</keyword>
<reference evidence="2" key="1">
    <citation type="submission" date="2018-05" db="EMBL/GenBank/DDBJ databases">
        <authorList>
            <person name="Lanie J.A."/>
            <person name="Ng W.-L."/>
            <person name="Kazmierczak K.M."/>
            <person name="Andrzejewski T.M."/>
            <person name="Davidsen T.M."/>
            <person name="Wayne K.J."/>
            <person name="Tettelin H."/>
            <person name="Glass J.I."/>
            <person name="Rusch D."/>
            <person name="Podicherti R."/>
            <person name="Tsui H.-C.T."/>
            <person name="Winkler M.E."/>
        </authorList>
    </citation>
    <scope>NUCLEOTIDE SEQUENCE</scope>
</reference>
<feature type="transmembrane region" description="Helical" evidence="1">
    <location>
        <begin position="41"/>
        <end position="59"/>
    </location>
</feature>
<name>A0A383CT56_9ZZZZ</name>